<protein>
    <recommendedName>
        <fullName evidence="7 8">Multifunctional fusion protein</fullName>
    </recommendedName>
    <domain>
        <recommendedName>
            <fullName evidence="8">Delta-1-pyrroline-5-carboxylate dehydrogenase</fullName>
            <shortName evidence="8">P5C dehydrogenase</shortName>
        </recommendedName>
        <alternativeName>
            <fullName evidence="7">L-glutamate gamma-semialdehyde dehydrogenase</fullName>
        </alternativeName>
    </domain>
    <domain>
        <recommendedName>
            <fullName evidence="7">L-glutamate gamma-semialdehyde dehydrogenase</fullName>
            <ecNumber evidence="7">1.2.1.88</ecNumber>
        </recommendedName>
    </domain>
</protein>
<dbReference type="FunFam" id="3.40.309.10:FF:000005">
    <property type="entry name" value="1-pyrroline-5-carboxylate dehydrogenase 1"/>
    <property type="match status" value="1"/>
</dbReference>
<dbReference type="Pfam" id="PF00171">
    <property type="entry name" value="Aldedh"/>
    <property type="match status" value="1"/>
</dbReference>
<sequence length="478" mass="52729">RRFQEQIEKGIAFALSVRRQWENTPLEERVKYFLKAADLAATKYRADLNAATMLGQGKTVVQAEIDAACEMIDFWRFNCYYALQLAQCQPMSTNTSSNRMILRGLEGFVAAISPFNFTSIGGNLATAPAIMGNVVIWKPARTALLSNYLSFKILKEAGLPDGVISFVPTDGATFGDSVVNNQHLAGINFTGSLPVFKQLWTQVSNNLDRYVNFPRLCGECGGKNFHFVHVSADIPTVVSCTVRSAFEYQGQKCSACSRMYVPSSLWPRIKTDIINVLKEVKCSDPRDYESFMTAVIDKNAFNSIKSYIDDARSNPNLSIVFGGKCDSSKGYFIEPTVVQCSNPNEKIFKEASFVSLPPLSGEIFGPVLSVYPYDDEALYDVLSSVKEHTPFGLTGSIFATDNAFIDTALYELREAAGNLYVNDKSTGAVVGQQPFGGARMSGTNDKAGGLHYLLKWASPLVVKSTSVPLHEWRYPCME</sequence>
<dbReference type="InterPro" id="IPR016162">
    <property type="entry name" value="Ald_DH_N"/>
</dbReference>
<comment type="pathway">
    <text evidence="1 7">Amino-acid degradation; L-proline degradation into L-glutamate; L-glutamate from L-proline: step 2/2.</text>
</comment>
<dbReference type="UniPathway" id="UPA00261">
    <property type="reaction ID" value="UER00374"/>
</dbReference>
<name>A0A183J0F1_9BILA</name>
<dbReference type="GO" id="GO:0005759">
    <property type="term" value="C:mitochondrial matrix"/>
    <property type="evidence" value="ECO:0007669"/>
    <property type="project" value="TreeGrafter"/>
</dbReference>
<evidence type="ECO:0000313" key="11">
    <source>
        <dbReference type="Proteomes" id="UP000270296"/>
    </source>
</evidence>
<dbReference type="OrthoDB" id="5322683at2759"/>
<comment type="similarity">
    <text evidence="2 7">Belongs to the aldehyde dehydrogenase family.</text>
</comment>
<reference evidence="10 11" key="2">
    <citation type="submission" date="2018-11" db="EMBL/GenBank/DDBJ databases">
        <authorList>
            <consortium name="Pathogen Informatics"/>
        </authorList>
    </citation>
    <scope>NUCLEOTIDE SEQUENCE [LARGE SCALE GENOMIC DNA]</scope>
</reference>
<dbReference type="WBParaSite" id="SBAD_0000968301-mRNA-1">
    <property type="protein sequence ID" value="SBAD_0000968301-mRNA-1"/>
    <property type="gene ID" value="SBAD_0000968301"/>
</dbReference>
<dbReference type="InterPro" id="IPR015590">
    <property type="entry name" value="Aldehyde_DH_dom"/>
</dbReference>
<dbReference type="EMBL" id="UZAM01012608">
    <property type="protein sequence ID" value="VDP22665.1"/>
    <property type="molecule type" value="Genomic_DNA"/>
</dbReference>
<gene>
    <name evidence="10" type="ORF">SBAD_LOCUS9349</name>
</gene>
<dbReference type="PANTHER" id="PTHR42862:SF1">
    <property type="entry name" value="DELTA-1-PYRROLINE-5-CARBOXYLATE DEHYDROGENASE 2, ISOFORM A-RELATED"/>
    <property type="match status" value="1"/>
</dbReference>
<dbReference type="GO" id="GO:0003842">
    <property type="term" value="F:L-glutamate gamma-semialdehyde dehydrogenase activity"/>
    <property type="evidence" value="ECO:0007669"/>
    <property type="project" value="UniProtKB-UniRule"/>
</dbReference>
<comment type="catalytic activity">
    <reaction evidence="6 7">
        <text>L-glutamate 5-semialdehyde + NAD(+) + H2O = L-glutamate + NADH + 2 H(+)</text>
        <dbReference type="Rhea" id="RHEA:30235"/>
        <dbReference type="ChEBI" id="CHEBI:15377"/>
        <dbReference type="ChEBI" id="CHEBI:15378"/>
        <dbReference type="ChEBI" id="CHEBI:29985"/>
        <dbReference type="ChEBI" id="CHEBI:57540"/>
        <dbReference type="ChEBI" id="CHEBI:57945"/>
        <dbReference type="ChEBI" id="CHEBI:58066"/>
        <dbReference type="EC" id="1.2.1.88"/>
    </reaction>
</comment>
<dbReference type="InterPro" id="IPR050485">
    <property type="entry name" value="Proline_metab_enzyme"/>
</dbReference>
<dbReference type="Gene3D" id="3.40.309.10">
    <property type="entry name" value="Aldehyde Dehydrogenase, Chain A, domain 2"/>
    <property type="match status" value="1"/>
</dbReference>
<dbReference type="GO" id="GO:0010133">
    <property type="term" value="P:L-proline catabolic process to L-glutamate"/>
    <property type="evidence" value="ECO:0007669"/>
    <property type="project" value="UniProtKB-UniRule"/>
</dbReference>
<evidence type="ECO:0000313" key="10">
    <source>
        <dbReference type="EMBL" id="VDP22665.1"/>
    </source>
</evidence>
<dbReference type="InterPro" id="IPR016160">
    <property type="entry name" value="Ald_DH_CS_CYS"/>
</dbReference>
<dbReference type="PROSITE" id="PS00070">
    <property type="entry name" value="ALDEHYDE_DEHYDR_CYS"/>
    <property type="match status" value="1"/>
</dbReference>
<feature type="domain" description="Aldehyde dehydrogenase" evidence="9">
    <location>
        <begin position="4"/>
        <end position="455"/>
    </location>
</feature>
<keyword evidence="5 7" id="KW-0642">Proline metabolism</keyword>
<dbReference type="Proteomes" id="UP000270296">
    <property type="component" value="Unassembled WGS sequence"/>
</dbReference>
<proteinExistence type="inferred from homology"/>
<evidence type="ECO:0000256" key="3">
    <source>
        <dbReference type="ARBA" id="ARBA00023002"/>
    </source>
</evidence>
<dbReference type="SUPFAM" id="SSF53720">
    <property type="entry name" value="ALDH-like"/>
    <property type="match status" value="1"/>
</dbReference>
<dbReference type="PANTHER" id="PTHR42862">
    <property type="entry name" value="DELTA-1-PYRROLINE-5-CARBOXYLATE DEHYDROGENASE 1, ISOFORM A-RELATED"/>
    <property type="match status" value="1"/>
</dbReference>
<dbReference type="EC" id="1.2.1.88" evidence="7"/>
<keyword evidence="11" id="KW-1185">Reference proteome</keyword>
<dbReference type="NCBIfam" id="TIGR01236">
    <property type="entry name" value="D1pyr5carbox1"/>
    <property type="match status" value="1"/>
</dbReference>
<evidence type="ECO:0000256" key="6">
    <source>
        <dbReference type="ARBA" id="ARBA00048142"/>
    </source>
</evidence>
<dbReference type="Gene3D" id="3.40.605.10">
    <property type="entry name" value="Aldehyde Dehydrogenase, Chain A, domain 1"/>
    <property type="match status" value="1"/>
</dbReference>
<accession>A0A183J0F1</accession>
<dbReference type="InterPro" id="IPR016161">
    <property type="entry name" value="Ald_DH/histidinol_DH"/>
</dbReference>
<dbReference type="FunFam" id="3.40.605.10:FF:000006">
    <property type="entry name" value="1-pyrroline-5-carboxylate dehydrogenase"/>
    <property type="match status" value="1"/>
</dbReference>
<evidence type="ECO:0000256" key="5">
    <source>
        <dbReference type="ARBA" id="ARBA00023062"/>
    </source>
</evidence>
<dbReference type="InterPro" id="IPR005931">
    <property type="entry name" value="P5CDH/ALDH4A1"/>
</dbReference>
<evidence type="ECO:0000256" key="2">
    <source>
        <dbReference type="ARBA" id="ARBA00009986"/>
    </source>
</evidence>
<dbReference type="InterPro" id="IPR016163">
    <property type="entry name" value="Ald_DH_C"/>
</dbReference>
<keyword evidence="4 7" id="KW-0520">NAD</keyword>
<evidence type="ECO:0000313" key="12">
    <source>
        <dbReference type="WBParaSite" id="SBAD_0000968301-mRNA-1"/>
    </source>
</evidence>
<evidence type="ECO:0000256" key="4">
    <source>
        <dbReference type="ARBA" id="ARBA00023027"/>
    </source>
</evidence>
<organism evidence="12">
    <name type="scientific">Soboliphyme baturini</name>
    <dbReference type="NCBI Taxonomy" id="241478"/>
    <lineage>
        <taxon>Eukaryota</taxon>
        <taxon>Metazoa</taxon>
        <taxon>Ecdysozoa</taxon>
        <taxon>Nematoda</taxon>
        <taxon>Enoplea</taxon>
        <taxon>Dorylaimia</taxon>
        <taxon>Dioctophymatida</taxon>
        <taxon>Dioctophymatoidea</taxon>
        <taxon>Soboliphymatidae</taxon>
        <taxon>Soboliphyme</taxon>
    </lineage>
</organism>
<evidence type="ECO:0000259" key="9">
    <source>
        <dbReference type="Pfam" id="PF00171"/>
    </source>
</evidence>
<reference evidence="12" key="1">
    <citation type="submission" date="2016-06" db="UniProtKB">
        <authorList>
            <consortium name="WormBaseParasite"/>
        </authorList>
    </citation>
    <scope>IDENTIFICATION</scope>
</reference>
<keyword evidence="3 7" id="KW-0560">Oxidoreductase</keyword>
<evidence type="ECO:0000256" key="8">
    <source>
        <dbReference type="RuleBase" id="RU366030"/>
    </source>
</evidence>
<dbReference type="AlphaFoldDB" id="A0A183J0F1"/>
<evidence type="ECO:0000256" key="1">
    <source>
        <dbReference type="ARBA" id="ARBA00004786"/>
    </source>
</evidence>
<evidence type="ECO:0000256" key="7">
    <source>
        <dbReference type="RuleBase" id="RU366016"/>
    </source>
</evidence>